<organism evidence="4 5">
    <name type="scientific">Streptacidiphilus pinicola</name>
    <dbReference type="NCBI Taxonomy" id="2219663"/>
    <lineage>
        <taxon>Bacteria</taxon>
        <taxon>Bacillati</taxon>
        <taxon>Actinomycetota</taxon>
        <taxon>Actinomycetes</taxon>
        <taxon>Kitasatosporales</taxon>
        <taxon>Streptomycetaceae</taxon>
        <taxon>Streptacidiphilus</taxon>
    </lineage>
</organism>
<proteinExistence type="predicted"/>
<dbReference type="SUPFAM" id="SSF47413">
    <property type="entry name" value="lambda repressor-like DNA-binding domains"/>
    <property type="match status" value="1"/>
</dbReference>
<feature type="region of interest" description="Disordered" evidence="1">
    <location>
        <begin position="96"/>
        <end position="128"/>
    </location>
</feature>
<feature type="domain" description="HTH cro/C1-type" evidence="3">
    <location>
        <begin position="27"/>
        <end position="82"/>
    </location>
</feature>
<keyword evidence="2" id="KW-0472">Membrane</keyword>
<dbReference type="CDD" id="cd00093">
    <property type="entry name" value="HTH_XRE"/>
    <property type="match status" value="1"/>
</dbReference>
<evidence type="ECO:0000256" key="2">
    <source>
        <dbReference type="SAM" id="Phobius"/>
    </source>
</evidence>
<comment type="caution">
    <text evidence="4">The sequence shown here is derived from an EMBL/GenBank/DDBJ whole genome shotgun (WGS) entry which is preliminary data.</text>
</comment>
<evidence type="ECO:0000313" key="5">
    <source>
        <dbReference type="Proteomes" id="UP000248889"/>
    </source>
</evidence>
<accession>A0A2X0I811</accession>
<sequence length="432" mass="44496">MAVPGTAGRDEGEAGMPTHIEDFATQLRELKERSGRSYGQLATRLHVSTSTLHRYCNGAAVPTEYAPVERLARVCGATPEELVTLHRRWLLADAQRREPEREPEPVVADRVPPEAPEPPDAPEAPARRSRRTVLVLGAVAAIAAVTALPLALRTEGGDTQNTGASAPLTTHSTTGTPGAPSTPSGTPTGGTGSPAPSPSGSGGSSGSATASPSAASSSPAAGDDGPPPLQVNVLADNWDMQCGQWFLMSQQPGKVPPPPSLEQTNAWASALGGVPGGHLRLQLTVQGRPGQPVVLHALYVHVVSSRPAASGIAYTAGSGCGGGLDPASFAVDLDATVPRTKPVAGYVGSSETSTLSNFPYQVSSGDAQVLNVDAGTVGQDVSWYLGLAWSSGDRSGVLPIDDHGRPFRTVGLQGDPAYFYDGTAWSRTSVQN</sequence>
<evidence type="ECO:0000256" key="1">
    <source>
        <dbReference type="SAM" id="MobiDB-lite"/>
    </source>
</evidence>
<gene>
    <name evidence="4" type="ORF">DN069_36710</name>
</gene>
<evidence type="ECO:0000259" key="3">
    <source>
        <dbReference type="PROSITE" id="PS50943"/>
    </source>
</evidence>
<dbReference type="Pfam" id="PF13560">
    <property type="entry name" value="HTH_31"/>
    <property type="match status" value="1"/>
</dbReference>
<feature type="transmembrane region" description="Helical" evidence="2">
    <location>
        <begin position="133"/>
        <end position="152"/>
    </location>
</feature>
<dbReference type="AlphaFoldDB" id="A0A2X0I811"/>
<keyword evidence="5" id="KW-1185">Reference proteome</keyword>
<feature type="compositionally biased region" description="Low complexity" evidence="1">
    <location>
        <begin position="172"/>
        <end position="186"/>
    </location>
</feature>
<evidence type="ECO:0000313" key="4">
    <source>
        <dbReference type="EMBL" id="RAG80717.1"/>
    </source>
</evidence>
<dbReference type="Proteomes" id="UP000248889">
    <property type="component" value="Unassembled WGS sequence"/>
</dbReference>
<name>A0A2X0I811_9ACTN</name>
<dbReference type="GO" id="GO:0003677">
    <property type="term" value="F:DNA binding"/>
    <property type="evidence" value="ECO:0007669"/>
    <property type="project" value="InterPro"/>
</dbReference>
<reference evidence="4 5" key="1">
    <citation type="submission" date="2018-06" db="EMBL/GenBank/DDBJ databases">
        <title>Streptacidiphilus pinicola sp. nov., isolated from pine grove soil.</title>
        <authorList>
            <person name="Roh S.G."/>
            <person name="Park S."/>
            <person name="Kim M.-K."/>
            <person name="Yun B.-R."/>
            <person name="Park J."/>
            <person name="Kim M.J."/>
            <person name="Kim Y.S."/>
            <person name="Kim S.B."/>
        </authorList>
    </citation>
    <scope>NUCLEOTIDE SEQUENCE [LARGE SCALE GENOMIC DNA]</scope>
    <source>
        <strain evidence="4 5">MMS16-CNU450</strain>
    </source>
</reference>
<dbReference type="InterPro" id="IPR001387">
    <property type="entry name" value="Cro/C1-type_HTH"/>
</dbReference>
<dbReference type="InterPro" id="IPR010982">
    <property type="entry name" value="Lambda_DNA-bd_dom_sf"/>
</dbReference>
<feature type="region of interest" description="Disordered" evidence="1">
    <location>
        <begin position="156"/>
        <end position="232"/>
    </location>
</feature>
<dbReference type="SMART" id="SM00530">
    <property type="entry name" value="HTH_XRE"/>
    <property type="match status" value="1"/>
</dbReference>
<dbReference type="PROSITE" id="PS50943">
    <property type="entry name" value="HTH_CROC1"/>
    <property type="match status" value="1"/>
</dbReference>
<keyword evidence="2" id="KW-1133">Transmembrane helix</keyword>
<dbReference type="OrthoDB" id="3359627at2"/>
<feature type="compositionally biased region" description="Low complexity" evidence="1">
    <location>
        <begin position="206"/>
        <end position="224"/>
    </location>
</feature>
<dbReference type="Gene3D" id="1.10.260.40">
    <property type="entry name" value="lambda repressor-like DNA-binding domains"/>
    <property type="match status" value="1"/>
</dbReference>
<protein>
    <submittedName>
        <fullName evidence="4">Transcriptional regulator</fullName>
    </submittedName>
</protein>
<feature type="compositionally biased region" description="Polar residues" evidence="1">
    <location>
        <begin position="157"/>
        <end position="171"/>
    </location>
</feature>
<feature type="compositionally biased region" description="Pro residues" evidence="1">
    <location>
        <begin position="113"/>
        <end position="122"/>
    </location>
</feature>
<keyword evidence="2" id="KW-0812">Transmembrane</keyword>
<dbReference type="EMBL" id="QKYN01000203">
    <property type="protein sequence ID" value="RAG80717.1"/>
    <property type="molecule type" value="Genomic_DNA"/>
</dbReference>